<dbReference type="Gene3D" id="3.50.50.60">
    <property type="entry name" value="FAD/NAD(P)-binding domain"/>
    <property type="match status" value="2"/>
</dbReference>
<evidence type="ECO:0000313" key="3">
    <source>
        <dbReference type="Proteomes" id="UP000243507"/>
    </source>
</evidence>
<dbReference type="PANTHER" id="PTHR43539:SF78">
    <property type="entry name" value="FLAVIN-CONTAINING MONOOXYGENASE"/>
    <property type="match status" value="1"/>
</dbReference>
<dbReference type="Proteomes" id="UP000243507">
    <property type="component" value="Unassembled WGS sequence"/>
</dbReference>
<evidence type="ECO:0000313" key="2">
    <source>
        <dbReference type="EMBL" id="PCD77386.1"/>
    </source>
</evidence>
<evidence type="ECO:0000256" key="1">
    <source>
        <dbReference type="ARBA" id="ARBA00023002"/>
    </source>
</evidence>
<dbReference type="EMBL" id="NTJD01000002">
    <property type="protein sequence ID" value="PCD77386.1"/>
    <property type="molecule type" value="Genomic_DNA"/>
</dbReference>
<dbReference type="OrthoDB" id="9773233at2"/>
<dbReference type="AlphaFoldDB" id="A0A2A4CTC2"/>
<dbReference type="Pfam" id="PF13738">
    <property type="entry name" value="Pyr_redox_3"/>
    <property type="match status" value="1"/>
</dbReference>
<proteinExistence type="predicted"/>
<dbReference type="PRINTS" id="PR00411">
    <property type="entry name" value="PNDRDTASEI"/>
</dbReference>
<dbReference type="GO" id="GO:0050660">
    <property type="term" value="F:flavin adenine dinucleotide binding"/>
    <property type="evidence" value="ECO:0007669"/>
    <property type="project" value="TreeGrafter"/>
</dbReference>
<reference evidence="2 3" key="1">
    <citation type="submission" date="2017-09" db="EMBL/GenBank/DDBJ databases">
        <title>A multilocus sequence analysis scheme for characterization of bacteria in the genus Thioclava.</title>
        <authorList>
            <person name="Liu Y."/>
            <person name="Shao Z."/>
        </authorList>
    </citation>
    <scope>NUCLEOTIDE SEQUENCE [LARGE SCALE GENOMIC DNA]</scope>
    <source>
        <strain evidence="2 3">CAU 1312</strain>
    </source>
</reference>
<dbReference type="InterPro" id="IPR036188">
    <property type="entry name" value="FAD/NAD-bd_sf"/>
</dbReference>
<comment type="caution">
    <text evidence="2">The sequence shown here is derived from an EMBL/GenBank/DDBJ whole genome shotgun (WGS) entry which is preliminary data.</text>
</comment>
<dbReference type="SUPFAM" id="SSF51905">
    <property type="entry name" value="FAD/NAD(P)-binding domain"/>
    <property type="match status" value="1"/>
</dbReference>
<name>A0A2A4CTC2_9RHOB</name>
<dbReference type="GO" id="GO:0004497">
    <property type="term" value="F:monooxygenase activity"/>
    <property type="evidence" value="ECO:0007669"/>
    <property type="project" value="TreeGrafter"/>
</dbReference>
<keyword evidence="3" id="KW-1185">Reference proteome</keyword>
<accession>A0A2A4CTC2</accession>
<sequence>MTYIGTIIIGAGQAGLAMSRCLSDRGIRHVLLERGEIANSWSHERWDSLRLLTPNWQSRLPGFGYDGPDPDGFMSMPEIVGYLRDYARASDAPVEERTRVLSVTASAGGYEIQTNRGAWRCDTLVLASGACNLASVPALSAQVPPGIEQINALGYRNPGQLAPGGVLVVGASATGVQLAAEIRAAGHEVTLAAGEHIRVPRQYRGRDIQWWLEVTGVHATRTDEVDDLRRARGVPSLQLAGSHEQPFCDLGWLIAMGVEVTGRLGAIRDGVALFSGGLANHCALSDLKMNRLLDTIDAWAETCNLPGIGPAERFAPTPCPSAPRLTMPLGDGRIRTILWATGFRPDHSWLQLPVFDRKGALQHHEGRVAPGLYVLGLPFQRRRNSALLDGVGHDAAAIADDILFQRGRSAA</sequence>
<dbReference type="InterPro" id="IPR050982">
    <property type="entry name" value="Auxin_biosynth/cation_transpt"/>
</dbReference>
<dbReference type="RefSeq" id="WP_096430782.1">
    <property type="nucleotide sequence ID" value="NZ_NTJD01000002.1"/>
</dbReference>
<dbReference type="PANTHER" id="PTHR43539">
    <property type="entry name" value="FLAVIN-BINDING MONOOXYGENASE-LIKE PROTEIN (AFU_ORTHOLOGUE AFUA_4G09220)"/>
    <property type="match status" value="1"/>
</dbReference>
<keyword evidence="1" id="KW-0560">Oxidoreductase</keyword>
<protein>
    <submittedName>
        <fullName evidence="2">Pyridine nucleotide-disulfide oxidoreductase</fullName>
    </submittedName>
</protein>
<gene>
    <name evidence="2" type="ORF">CLN94_02400</name>
</gene>
<organism evidence="2 3">
    <name type="scientific">Pseudothioclava arenosa</name>
    <dbReference type="NCBI Taxonomy" id="1795308"/>
    <lineage>
        <taxon>Bacteria</taxon>
        <taxon>Pseudomonadati</taxon>
        <taxon>Pseudomonadota</taxon>
        <taxon>Alphaproteobacteria</taxon>
        <taxon>Rhodobacterales</taxon>
        <taxon>Paracoccaceae</taxon>
        <taxon>Pseudothioclava</taxon>
    </lineage>
</organism>